<organism evidence="1 2">
    <name type="scientific">Pedobacter africanus</name>
    <dbReference type="NCBI Taxonomy" id="151894"/>
    <lineage>
        <taxon>Bacteria</taxon>
        <taxon>Pseudomonadati</taxon>
        <taxon>Bacteroidota</taxon>
        <taxon>Sphingobacteriia</taxon>
        <taxon>Sphingobacteriales</taxon>
        <taxon>Sphingobacteriaceae</taxon>
        <taxon>Pedobacter</taxon>
    </lineage>
</organism>
<dbReference type="Proteomes" id="UP001246858">
    <property type="component" value="Unassembled WGS sequence"/>
</dbReference>
<evidence type="ECO:0000313" key="1">
    <source>
        <dbReference type="EMBL" id="MDR6784550.1"/>
    </source>
</evidence>
<protein>
    <submittedName>
        <fullName evidence="1">Peroxiredoxin</fullName>
    </submittedName>
</protein>
<gene>
    <name evidence="1" type="ORF">J2X78_003124</name>
</gene>
<evidence type="ECO:0000313" key="2">
    <source>
        <dbReference type="Proteomes" id="UP001246858"/>
    </source>
</evidence>
<reference evidence="1" key="1">
    <citation type="submission" date="2023-07" db="EMBL/GenBank/DDBJ databases">
        <title>Sorghum-associated microbial communities from plants grown in Nebraska, USA.</title>
        <authorList>
            <person name="Schachtman D."/>
        </authorList>
    </citation>
    <scope>NUCLEOTIDE SEQUENCE</scope>
    <source>
        <strain evidence="1">2697</strain>
    </source>
</reference>
<keyword evidence="2" id="KW-1185">Reference proteome</keyword>
<dbReference type="EMBL" id="JAVDTF010000003">
    <property type="protein sequence ID" value="MDR6784550.1"/>
    <property type="molecule type" value="Genomic_DNA"/>
</dbReference>
<comment type="caution">
    <text evidence="1">The sequence shown here is derived from an EMBL/GenBank/DDBJ whole genome shotgun (WGS) entry which is preliminary data.</text>
</comment>
<sequence length="589" mass="65610">MRRILLFLMLSTLKCLALAQDIHPVSWKFSSQKTAPLTYEIKFIATVQEPFHIYPQSSEGGLGMPTEFIFANNDNLELIGPVSEQGFDKKKGEEVAYYAKGVTFTQTLKLKSEKKTDLSFVIKYMACNDQMCLPPSRKEFTVAINDTDKKVVESTASGVASAQKKALLYQDFVMPDPDGKLVASKQITSKNTYTFIDFWASWCVPCRAQGRELIPLYEKYKAKGFGVIGISLDTNPTAWKKAIDADQYTWPNLSDGKGFDSEMAKRYRITAIPRNLLIDSTGAIVAMDLHGKELEAKLNELFAQAVQKDTVSGGSTIGVTGAPSNKDYDDLDKLESAEYSKLTGDDQKFLEGKLLPQNTPDYEAKLEGFRKRFSEMNVKVYTSFIKSHPNSELSLELFPKVAYFQPYNIVKPLFDGLSATLKKTDKGKKIEESLNNMAVAAIGKPAPDFEIPDTAGKLVKLSSFRGKYVLLDFWASWCGPCRAENPNLVKAYNKFKDKNFTVVGVALDKLEDRSAWLAAIRKDGLPWLQLSELKFWNSEAAKSFGVQAIPQNFLIDPNGVIIGKTLNGSALHDKLNEVLGVDLKGNQNK</sequence>
<name>A0ACC6KZD8_9SPHI</name>
<accession>A0ACC6KZD8</accession>
<proteinExistence type="predicted"/>